<proteinExistence type="inferred from homology"/>
<dbReference type="InterPro" id="IPR000943">
    <property type="entry name" value="RNA_pol_sigma70"/>
</dbReference>
<dbReference type="InterPro" id="IPR013324">
    <property type="entry name" value="RNA_pol_sigma_r3/r4-like"/>
</dbReference>
<dbReference type="GO" id="GO:0006352">
    <property type="term" value="P:DNA-templated transcription initiation"/>
    <property type="evidence" value="ECO:0007669"/>
    <property type="project" value="InterPro"/>
</dbReference>
<dbReference type="PROSITE" id="PS00716">
    <property type="entry name" value="SIGMA70_2"/>
    <property type="match status" value="1"/>
</dbReference>
<evidence type="ECO:0000256" key="2">
    <source>
        <dbReference type="ARBA" id="ARBA00023015"/>
    </source>
</evidence>
<dbReference type="PANTHER" id="PTHR30603">
    <property type="entry name" value="RNA POLYMERASE SIGMA FACTOR RPO"/>
    <property type="match status" value="1"/>
</dbReference>
<dbReference type="PRINTS" id="PR00046">
    <property type="entry name" value="SIGMA70FCT"/>
</dbReference>
<evidence type="ECO:0000256" key="6">
    <source>
        <dbReference type="RuleBase" id="RU362124"/>
    </source>
</evidence>
<dbReference type="Pfam" id="PF04539">
    <property type="entry name" value="Sigma70_r3"/>
    <property type="match status" value="1"/>
</dbReference>
<keyword evidence="4 6" id="KW-0238">DNA-binding</keyword>
<dbReference type="EMBL" id="DTHS01000019">
    <property type="protein sequence ID" value="HHR48545.1"/>
    <property type="molecule type" value="Genomic_DNA"/>
</dbReference>
<gene>
    <name evidence="10" type="ORF">ENV79_02740</name>
</gene>
<dbReference type="Pfam" id="PF04545">
    <property type="entry name" value="Sigma70_r4"/>
    <property type="match status" value="1"/>
</dbReference>
<feature type="domain" description="RNA polymerase sigma-70" evidence="8">
    <location>
        <begin position="316"/>
        <end position="329"/>
    </location>
</feature>
<dbReference type="Pfam" id="PF04542">
    <property type="entry name" value="Sigma70_r2"/>
    <property type="match status" value="1"/>
</dbReference>
<dbReference type="PROSITE" id="PS00715">
    <property type="entry name" value="SIGMA70_1"/>
    <property type="match status" value="1"/>
</dbReference>
<dbReference type="InterPro" id="IPR007127">
    <property type="entry name" value="RNA_pol_sigma_70_r1_1"/>
</dbReference>
<keyword evidence="5 6" id="KW-0804">Transcription</keyword>
<dbReference type="Gene3D" id="1.10.220.120">
    <property type="entry name" value="Sigma-70 factor, region 1.1"/>
    <property type="match status" value="1"/>
</dbReference>
<dbReference type="InterPro" id="IPR007627">
    <property type="entry name" value="RNA_pol_sigma70_r2"/>
</dbReference>
<protein>
    <recommendedName>
        <fullName evidence="6">RNA polymerase sigma factor</fullName>
    </recommendedName>
</protein>
<accession>A0A7V6CMY5</accession>
<dbReference type="Pfam" id="PF03979">
    <property type="entry name" value="Sigma70_r1_1"/>
    <property type="match status" value="1"/>
</dbReference>
<dbReference type="NCBIfam" id="TIGR02937">
    <property type="entry name" value="sigma70-ECF"/>
    <property type="match status" value="1"/>
</dbReference>
<dbReference type="AlphaFoldDB" id="A0A7V6CMY5"/>
<keyword evidence="7" id="KW-0175">Coiled coil</keyword>
<comment type="caution">
    <text evidence="10">The sequence shown here is derived from an EMBL/GenBank/DDBJ whole genome shotgun (WGS) entry which is preliminary data.</text>
</comment>
<evidence type="ECO:0000313" key="10">
    <source>
        <dbReference type="EMBL" id="HHR48545.1"/>
    </source>
</evidence>
<feature type="coiled-coil region" evidence="7">
    <location>
        <begin position="196"/>
        <end position="263"/>
    </location>
</feature>
<evidence type="ECO:0000256" key="4">
    <source>
        <dbReference type="ARBA" id="ARBA00023125"/>
    </source>
</evidence>
<evidence type="ECO:0000256" key="7">
    <source>
        <dbReference type="SAM" id="Coils"/>
    </source>
</evidence>
<dbReference type="SUPFAM" id="SSF88946">
    <property type="entry name" value="Sigma2 domain of RNA polymerase sigma factors"/>
    <property type="match status" value="1"/>
</dbReference>
<dbReference type="InterPro" id="IPR009042">
    <property type="entry name" value="RNA_pol_sigma70_r1_2"/>
</dbReference>
<dbReference type="SUPFAM" id="SSF88659">
    <property type="entry name" value="Sigma3 and sigma4 domains of RNA polymerase sigma factors"/>
    <property type="match status" value="2"/>
</dbReference>
<comment type="function">
    <text evidence="6">Sigma factors are initiation factors that promote the attachment of RNA polymerase to specific initiation sites and are then released.</text>
</comment>
<organism evidence="10">
    <name type="scientific">candidate division WOR-3 bacterium</name>
    <dbReference type="NCBI Taxonomy" id="2052148"/>
    <lineage>
        <taxon>Bacteria</taxon>
        <taxon>Bacteria division WOR-3</taxon>
    </lineage>
</organism>
<dbReference type="InterPro" id="IPR007624">
    <property type="entry name" value="RNA_pol_sigma70_r3"/>
</dbReference>
<dbReference type="InterPro" id="IPR014284">
    <property type="entry name" value="RNA_pol_sigma-70_dom"/>
</dbReference>
<dbReference type="InterPro" id="IPR013325">
    <property type="entry name" value="RNA_pol_sigma_r2"/>
</dbReference>
<dbReference type="Gene3D" id="1.20.120.1810">
    <property type="match status" value="1"/>
</dbReference>
<evidence type="ECO:0000256" key="1">
    <source>
        <dbReference type="ARBA" id="ARBA00007788"/>
    </source>
</evidence>
<dbReference type="GO" id="GO:0003677">
    <property type="term" value="F:DNA binding"/>
    <property type="evidence" value="ECO:0007669"/>
    <property type="project" value="UniProtKB-KW"/>
</dbReference>
<dbReference type="PANTHER" id="PTHR30603:SF60">
    <property type="entry name" value="RNA POLYMERASE SIGMA FACTOR RPOD"/>
    <property type="match status" value="1"/>
</dbReference>
<dbReference type="Gene3D" id="1.10.10.10">
    <property type="entry name" value="Winged helix-like DNA-binding domain superfamily/Winged helix DNA-binding domain"/>
    <property type="match status" value="2"/>
</dbReference>
<dbReference type="GO" id="GO:0016987">
    <property type="term" value="F:sigma factor activity"/>
    <property type="evidence" value="ECO:0007669"/>
    <property type="project" value="UniProtKB-KW"/>
</dbReference>
<evidence type="ECO:0000256" key="3">
    <source>
        <dbReference type="ARBA" id="ARBA00023082"/>
    </source>
</evidence>
<dbReference type="InterPro" id="IPR036388">
    <property type="entry name" value="WH-like_DNA-bd_sf"/>
</dbReference>
<evidence type="ECO:0000259" key="8">
    <source>
        <dbReference type="PROSITE" id="PS00715"/>
    </source>
</evidence>
<evidence type="ECO:0000256" key="5">
    <source>
        <dbReference type="ARBA" id="ARBA00023163"/>
    </source>
</evidence>
<evidence type="ECO:0000259" key="9">
    <source>
        <dbReference type="PROSITE" id="PS00716"/>
    </source>
</evidence>
<dbReference type="FunFam" id="1.10.601.10:FF:000001">
    <property type="entry name" value="RNA polymerase sigma factor SigA"/>
    <property type="match status" value="1"/>
</dbReference>
<name>A0A7V6CMY5_UNCW3</name>
<dbReference type="CDD" id="cd06171">
    <property type="entry name" value="Sigma70_r4"/>
    <property type="match status" value="1"/>
</dbReference>
<reference evidence="10" key="1">
    <citation type="journal article" date="2020" name="mSystems">
        <title>Genome- and Community-Level Interaction Insights into Carbon Utilization and Element Cycling Functions of Hydrothermarchaeota in Hydrothermal Sediment.</title>
        <authorList>
            <person name="Zhou Z."/>
            <person name="Liu Y."/>
            <person name="Xu W."/>
            <person name="Pan J."/>
            <person name="Luo Z.H."/>
            <person name="Li M."/>
        </authorList>
    </citation>
    <scope>NUCLEOTIDE SEQUENCE [LARGE SCALE GENOMIC DNA]</scope>
    <source>
        <strain evidence="10">SpSt-791</strain>
    </source>
</reference>
<comment type="similarity">
    <text evidence="1 6">Belongs to the sigma-70 factor family.</text>
</comment>
<keyword evidence="2 6" id="KW-0805">Transcription regulation</keyword>
<dbReference type="InterPro" id="IPR007630">
    <property type="entry name" value="RNA_pol_sigma70_r4"/>
</dbReference>
<dbReference type="InterPro" id="IPR050239">
    <property type="entry name" value="Sigma-70_RNA_pol_init_factors"/>
</dbReference>
<feature type="domain" description="RNA polymerase sigma-70" evidence="9">
    <location>
        <begin position="486"/>
        <end position="512"/>
    </location>
</feature>
<dbReference type="InterPro" id="IPR042189">
    <property type="entry name" value="RNA_pol_sigma_70_r1_1_sf"/>
</dbReference>
<dbReference type="Pfam" id="PF00140">
    <property type="entry name" value="Sigma70_r1_2"/>
    <property type="match status" value="1"/>
</dbReference>
<keyword evidence="3 6" id="KW-0731">Sigma factor</keyword>
<sequence length="530" mass="62585">MSNNKNKKALLEKFYNEVLKYKNKKLTYDQLNTLLPEELNTAEEVEEILLNLNKMGIEVVEEETAKEIISRKPKKVPTEPFESATKFYFRDLSKLPLLTKEEEVFYSKSMEEGYQEIVRYLFNSVPLLEKLVELCESVERGEKDIDQIVRVEYEYLINRRAMAHKRRQFVRRIKTLKKMVLMLKELLEKKMTPAVLKKIEEKKKSIFRRIQNLSLQHSVINEFYEEFRTKMLEMKKISEQLKNTRDKNEIKNLKEELKNYEEFFGQKYEKVVETWKNIERCQKKILFARDKMISGNVRLVVSIAKKYANRGLEFSDLVEEGNVGLIKAVEKFNYKKGYKFSTYATWWIKQAITRALAEQSKTVRIPAHIQDAINKITRAHHKFIQTYGREPTVSELAQRLGMSKEKIERYQKIVQHGVSLDKPIDDEESGFIGDFMADEKSTSPARKAGIALLNEKLEKILQTYLSKREEKILKLRFGIGDGIQRTLEEVGQIFNITRERVRQIEAKALKKLRHPAILKEFSFLRELLEK</sequence>
<dbReference type="Gene3D" id="1.10.601.10">
    <property type="entry name" value="RNA Polymerase Primary Sigma Factor"/>
    <property type="match status" value="1"/>
</dbReference>